<dbReference type="InterPro" id="IPR020904">
    <property type="entry name" value="Sc_DH/Rdtase_CS"/>
</dbReference>
<dbReference type="InterPro" id="IPR036291">
    <property type="entry name" value="NAD(P)-bd_dom_sf"/>
</dbReference>
<dbReference type="PRINTS" id="PR00080">
    <property type="entry name" value="SDRFAMILY"/>
</dbReference>
<reference evidence="3" key="1">
    <citation type="journal article" date="2014" name="Int. J. Syst. Evol. Microbiol.">
        <title>Complete genome sequence of Corynebacterium casei LMG S-19264T (=DSM 44701T), isolated from a smear-ripened cheese.</title>
        <authorList>
            <consortium name="US DOE Joint Genome Institute (JGI-PGF)"/>
            <person name="Walter F."/>
            <person name="Albersmeier A."/>
            <person name="Kalinowski J."/>
            <person name="Ruckert C."/>
        </authorList>
    </citation>
    <scope>NUCLEOTIDE SEQUENCE</scope>
    <source>
        <strain evidence="3">KCTC 32255</strain>
    </source>
</reference>
<evidence type="ECO:0000313" key="4">
    <source>
        <dbReference type="Proteomes" id="UP000648075"/>
    </source>
</evidence>
<dbReference type="FunFam" id="3.40.50.720:FF:000084">
    <property type="entry name" value="Short-chain dehydrogenase reductase"/>
    <property type="match status" value="1"/>
</dbReference>
<reference evidence="3" key="2">
    <citation type="submission" date="2020-09" db="EMBL/GenBank/DDBJ databases">
        <authorList>
            <person name="Sun Q."/>
            <person name="Kim S."/>
        </authorList>
    </citation>
    <scope>NUCLEOTIDE SEQUENCE</scope>
    <source>
        <strain evidence="3">KCTC 32255</strain>
    </source>
</reference>
<gene>
    <name evidence="3" type="ORF">GCM10011614_35460</name>
</gene>
<dbReference type="Gene3D" id="3.40.50.720">
    <property type="entry name" value="NAD(P)-binding Rossmann-like Domain"/>
    <property type="match status" value="1"/>
</dbReference>
<dbReference type="Proteomes" id="UP000648075">
    <property type="component" value="Unassembled WGS sequence"/>
</dbReference>
<comment type="caution">
    <text evidence="3">The sequence shown here is derived from an EMBL/GenBank/DDBJ whole genome shotgun (WGS) entry which is preliminary data.</text>
</comment>
<dbReference type="PANTHER" id="PTHR43639">
    <property type="entry name" value="OXIDOREDUCTASE, SHORT-CHAIN DEHYDROGENASE/REDUCTASE FAMILY (AFU_ORTHOLOGUE AFUA_5G02870)"/>
    <property type="match status" value="1"/>
</dbReference>
<evidence type="ECO:0008006" key="5">
    <source>
        <dbReference type="Google" id="ProtNLM"/>
    </source>
</evidence>
<protein>
    <recommendedName>
        <fullName evidence="5">SDR family oxidoreductase</fullName>
    </recommendedName>
</protein>
<keyword evidence="4" id="KW-1185">Reference proteome</keyword>
<evidence type="ECO:0000256" key="1">
    <source>
        <dbReference type="ARBA" id="ARBA00006484"/>
    </source>
</evidence>
<dbReference type="SUPFAM" id="SSF51735">
    <property type="entry name" value="NAD(P)-binding Rossmann-fold domains"/>
    <property type="match status" value="1"/>
</dbReference>
<comment type="similarity">
    <text evidence="1">Belongs to the short-chain dehydrogenases/reductases (SDR) family.</text>
</comment>
<evidence type="ECO:0000256" key="2">
    <source>
        <dbReference type="ARBA" id="ARBA00023002"/>
    </source>
</evidence>
<evidence type="ECO:0000313" key="3">
    <source>
        <dbReference type="EMBL" id="GGZ17976.1"/>
    </source>
</evidence>
<keyword evidence="2" id="KW-0560">Oxidoreductase</keyword>
<dbReference type="InterPro" id="IPR002347">
    <property type="entry name" value="SDR_fam"/>
</dbReference>
<dbReference type="GO" id="GO:0016491">
    <property type="term" value="F:oxidoreductase activity"/>
    <property type="evidence" value="ECO:0007669"/>
    <property type="project" value="UniProtKB-KW"/>
</dbReference>
<dbReference type="EMBL" id="BMZA01000045">
    <property type="protein sequence ID" value="GGZ17976.1"/>
    <property type="molecule type" value="Genomic_DNA"/>
</dbReference>
<proteinExistence type="inferred from homology"/>
<accession>A0A918PPF8</accession>
<sequence>MAARSREIGSNAIGFAQDVTNVNSWEELVATTIERFGTIDVLVNNAGIAIPNVSTGVSLSEWNRQIEVNLTAPFCGTQAVVRAMQNFGKGGAIINVSSIAGVVGVAGCAAYSASKGGLRLLTKAMALELAPMGITVNSVHPGLIATAMQDETMTPKQIERMARSVPLKRRGEPVDIAMTILFLATDEARYITGAEFIVDGGMTAQAGMLVD</sequence>
<organism evidence="3 4">
    <name type="scientific">Novosphingobium colocasiae</name>
    <dbReference type="NCBI Taxonomy" id="1256513"/>
    <lineage>
        <taxon>Bacteria</taxon>
        <taxon>Pseudomonadati</taxon>
        <taxon>Pseudomonadota</taxon>
        <taxon>Alphaproteobacteria</taxon>
        <taxon>Sphingomonadales</taxon>
        <taxon>Sphingomonadaceae</taxon>
        <taxon>Novosphingobium</taxon>
    </lineage>
</organism>
<dbReference type="PANTHER" id="PTHR43639:SF1">
    <property type="entry name" value="SHORT-CHAIN DEHYDROGENASE_REDUCTASE FAMILY PROTEIN"/>
    <property type="match status" value="1"/>
</dbReference>
<dbReference type="PROSITE" id="PS00061">
    <property type="entry name" value="ADH_SHORT"/>
    <property type="match status" value="1"/>
</dbReference>
<dbReference type="PRINTS" id="PR00081">
    <property type="entry name" value="GDHRDH"/>
</dbReference>
<dbReference type="AlphaFoldDB" id="A0A918PPF8"/>
<dbReference type="Pfam" id="PF13561">
    <property type="entry name" value="adh_short_C2"/>
    <property type="match status" value="1"/>
</dbReference>
<name>A0A918PPF8_9SPHN</name>